<proteinExistence type="predicted"/>
<evidence type="ECO:0000313" key="3">
    <source>
        <dbReference type="Proteomes" id="UP001155500"/>
    </source>
</evidence>
<name>A0A9X4SR53_9PAST</name>
<gene>
    <name evidence="2" type="ORF">A6A20_11310</name>
</gene>
<keyword evidence="3" id="KW-1185">Reference proteome</keyword>
<dbReference type="Pfam" id="PF05076">
    <property type="entry name" value="SUFU"/>
    <property type="match status" value="1"/>
</dbReference>
<dbReference type="EMBL" id="LWID01000001">
    <property type="protein sequence ID" value="MDG6896186.1"/>
    <property type="molecule type" value="Genomic_DNA"/>
</dbReference>
<sequence>MNNSFIEQIFLHYKRIWKFEYYQIYQLTNGPMRILFKEFSILVIPPYNDRNMWTYATLGMSLDSSLGMELHMFSKFENKKLIEILTAIAYYHMTEKTLSLNDTVNFGIPWQEGSQCDYGLISLPYLDGSDLENLGDNIKFYWLIPITEAERNYRWHYGVEKLEQLFEDKNFNYLDFYRYSVV</sequence>
<protein>
    <recommendedName>
        <fullName evidence="1">Suppressor of fused-like domain-containing protein</fullName>
    </recommendedName>
</protein>
<comment type="caution">
    <text evidence="2">The sequence shown here is derived from an EMBL/GenBank/DDBJ whole genome shotgun (WGS) entry which is preliminary data.</text>
</comment>
<feature type="domain" description="Suppressor of fused-like" evidence="1">
    <location>
        <begin position="39"/>
        <end position="178"/>
    </location>
</feature>
<accession>A0A9X4SR53</accession>
<dbReference type="InterPro" id="IPR020941">
    <property type="entry name" value="SUFU-like_domain"/>
</dbReference>
<dbReference type="Proteomes" id="UP001155500">
    <property type="component" value="Unassembled WGS sequence"/>
</dbReference>
<evidence type="ECO:0000259" key="1">
    <source>
        <dbReference type="Pfam" id="PF05076"/>
    </source>
</evidence>
<dbReference type="AlphaFoldDB" id="A0A9X4SR53"/>
<dbReference type="RefSeq" id="WP_279573541.1">
    <property type="nucleotide sequence ID" value="NZ_LWID01000001.1"/>
</dbReference>
<evidence type="ECO:0000313" key="2">
    <source>
        <dbReference type="EMBL" id="MDG6896186.1"/>
    </source>
</evidence>
<reference evidence="2" key="1">
    <citation type="submission" date="2016-03" db="EMBL/GenBank/DDBJ databases">
        <title>Co-evolution between Pasteurellaceae and their hosts.</title>
        <authorList>
            <person name="Hansen M.J."/>
            <person name="Bojesen A.M."/>
            <person name="Planet P."/>
        </authorList>
    </citation>
    <scope>NUCLEOTIDE SEQUENCE</scope>
    <source>
        <strain evidence="2">146/S8/89</strain>
    </source>
</reference>
<organism evidence="2 3">
    <name type="scientific">Volucribacter amazonae</name>
    <dbReference type="NCBI Taxonomy" id="256731"/>
    <lineage>
        <taxon>Bacteria</taxon>
        <taxon>Pseudomonadati</taxon>
        <taxon>Pseudomonadota</taxon>
        <taxon>Gammaproteobacteria</taxon>
        <taxon>Pasteurellales</taxon>
        <taxon>Pasteurellaceae</taxon>
        <taxon>Volucribacter</taxon>
    </lineage>
</organism>